<dbReference type="FunFam" id="3.30.70.270:FF:000001">
    <property type="entry name" value="Diguanylate cyclase domain protein"/>
    <property type="match status" value="1"/>
</dbReference>
<dbReference type="NCBIfam" id="TIGR00254">
    <property type="entry name" value="GGDEF"/>
    <property type="match status" value="1"/>
</dbReference>
<keyword evidence="3" id="KW-0812">Transmembrane</keyword>
<dbReference type="EMBL" id="JACHBX010000005">
    <property type="protein sequence ID" value="MBB6136131.1"/>
    <property type="molecule type" value="Genomic_DNA"/>
</dbReference>
<evidence type="ECO:0000313" key="5">
    <source>
        <dbReference type="EMBL" id="MBB6136131.1"/>
    </source>
</evidence>
<dbReference type="EC" id="2.7.7.65" evidence="1"/>
<feature type="domain" description="GGDEF" evidence="4">
    <location>
        <begin position="359"/>
        <end position="496"/>
    </location>
</feature>
<dbReference type="InterPro" id="IPR043128">
    <property type="entry name" value="Rev_trsase/Diguanyl_cyclase"/>
</dbReference>
<feature type="transmembrane region" description="Helical" evidence="3">
    <location>
        <begin position="272"/>
        <end position="292"/>
    </location>
</feature>
<evidence type="ECO:0000313" key="6">
    <source>
        <dbReference type="Proteomes" id="UP000540787"/>
    </source>
</evidence>
<dbReference type="Pfam" id="PF00990">
    <property type="entry name" value="GGDEF"/>
    <property type="match status" value="1"/>
</dbReference>
<dbReference type="GO" id="GO:0043709">
    <property type="term" value="P:cell adhesion involved in single-species biofilm formation"/>
    <property type="evidence" value="ECO:0007669"/>
    <property type="project" value="TreeGrafter"/>
</dbReference>
<dbReference type="Gene3D" id="3.30.70.270">
    <property type="match status" value="1"/>
</dbReference>
<dbReference type="InterPro" id="IPR050469">
    <property type="entry name" value="Diguanylate_Cyclase"/>
</dbReference>
<protein>
    <recommendedName>
        <fullName evidence="1">diguanylate cyclase</fullName>
        <ecNumber evidence="1">2.7.7.65</ecNumber>
    </recommendedName>
</protein>
<dbReference type="GO" id="GO:1902201">
    <property type="term" value="P:negative regulation of bacterial-type flagellum-dependent cell motility"/>
    <property type="evidence" value="ECO:0007669"/>
    <property type="project" value="TreeGrafter"/>
</dbReference>
<dbReference type="CDD" id="cd12914">
    <property type="entry name" value="PDC1_DGC_like"/>
    <property type="match status" value="1"/>
</dbReference>
<comment type="catalytic activity">
    <reaction evidence="2">
        <text>2 GTP = 3',3'-c-di-GMP + 2 diphosphate</text>
        <dbReference type="Rhea" id="RHEA:24898"/>
        <dbReference type="ChEBI" id="CHEBI:33019"/>
        <dbReference type="ChEBI" id="CHEBI:37565"/>
        <dbReference type="ChEBI" id="CHEBI:58805"/>
        <dbReference type="EC" id="2.7.7.65"/>
    </reaction>
</comment>
<dbReference type="SMART" id="SM00267">
    <property type="entry name" value="GGDEF"/>
    <property type="match status" value="1"/>
</dbReference>
<evidence type="ECO:0000256" key="3">
    <source>
        <dbReference type="SAM" id="Phobius"/>
    </source>
</evidence>
<dbReference type="InterPro" id="IPR000160">
    <property type="entry name" value="GGDEF_dom"/>
</dbReference>
<evidence type="ECO:0000256" key="2">
    <source>
        <dbReference type="ARBA" id="ARBA00034247"/>
    </source>
</evidence>
<dbReference type="Gene3D" id="3.30.450.20">
    <property type="entry name" value="PAS domain"/>
    <property type="match status" value="2"/>
</dbReference>
<comment type="caution">
    <text evidence="5">The sequence shown here is derived from an EMBL/GenBank/DDBJ whole genome shotgun (WGS) entry which is preliminary data.</text>
</comment>
<dbReference type="CDD" id="cd12915">
    <property type="entry name" value="PDC2_DGC_like"/>
    <property type="match status" value="1"/>
</dbReference>
<dbReference type="Proteomes" id="UP000540787">
    <property type="component" value="Unassembled WGS sequence"/>
</dbReference>
<dbReference type="SUPFAM" id="SSF55073">
    <property type="entry name" value="Nucleotide cyclase"/>
    <property type="match status" value="1"/>
</dbReference>
<dbReference type="PROSITE" id="PS50887">
    <property type="entry name" value="GGDEF"/>
    <property type="match status" value="1"/>
</dbReference>
<dbReference type="PANTHER" id="PTHR45138:SF9">
    <property type="entry name" value="DIGUANYLATE CYCLASE DGCM-RELATED"/>
    <property type="match status" value="1"/>
</dbReference>
<dbReference type="Pfam" id="PF22588">
    <property type="entry name" value="dCache_1_like"/>
    <property type="match status" value="1"/>
</dbReference>
<dbReference type="AlphaFoldDB" id="A0A7W9X464"/>
<evidence type="ECO:0000259" key="4">
    <source>
        <dbReference type="PROSITE" id="PS50887"/>
    </source>
</evidence>
<proteinExistence type="predicted"/>
<dbReference type="GO" id="GO:0005886">
    <property type="term" value="C:plasma membrane"/>
    <property type="evidence" value="ECO:0007669"/>
    <property type="project" value="TreeGrafter"/>
</dbReference>
<dbReference type="PANTHER" id="PTHR45138">
    <property type="entry name" value="REGULATORY COMPONENTS OF SENSORY TRANSDUCTION SYSTEM"/>
    <property type="match status" value="1"/>
</dbReference>
<dbReference type="InterPro" id="IPR029787">
    <property type="entry name" value="Nucleotide_cyclase"/>
</dbReference>
<dbReference type="CDD" id="cd01949">
    <property type="entry name" value="GGDEF"/>
    <property type="match status" value="1"/>
</dbReference>
<sequence>MRSIILMAGFCLLLIGLHGWSLWASRQGELDQTAISTENMARALASHAERSLTVADSVLAEMVERVEQSTTQPVDARRLHARMARITRTSEEVRELFIYGADGMRLATSLPAVLPGSNIDREFFRYHMTHTDLGTRIGKPIFSRSTGVQTIPVSRRINRPDGSFGGVAMASLNLDYFGKFYDSFDVGRTGTIILAIDDGTLLYRRPFNAVMVGTSISNGPVFQTYAKSGPVGTAMMTSRIDGVERLYSYRHLDGFPLLVATAQSKDEILDGWWMAVIKMSCVVVFAVCMLGWGGHRMISQLRVREALESELRAARSALELHNVSLRHLADVDALTGLANRRRFDEVLAVEYERGRRSGLPFSLILLDVDHFKKFNDCYGHVAGDDCLRRVAGAIASGPRRPTDLTARYGGEEFAIILPDTDSDGARAVAENIRCAVQALRLAHEGSSYGHVTVSLGVHTCDQADGTCGAPLAAIEAADRLLYQAKMDGRNRLVAGP</sequence>
<keyword evidence="6" id="KW-1185">Reference proteome</keyword>
<gene>
    <name evidence="5" type="ORF">HD842_004308</name>
</gene>
<dbReference type="GO" id="GO:0052621">
    <property type="term" value="F:diguanylate cyclase activity"/>
    <property type="evidence" value="ECO:0007669"/>
    <property type="project" value="UniProtKB-EC"/>
</dbReference>
<name>A0A7W9X464_9BURK</name>
<reference evidence="5 6" key="1">
    <citation type="submission" date="2020-08" db="EMBL/GenBank/DDBJ databases">
        <title>The Agave Microbiome: Exploring the role of microbial communities in plant adaptations to desert environments.</title>
        <authorList>
            <person name="Partida-Martinez L.P."/>
        </authorList>
    </citation>
    <scope>NUCLEOTIDE SEQUENCE [LARGE SCALE GENOMIC DNA]</scope>
    <source>
        <strain evidence="5 6">AT3.2</strain>
    </source>
</reference>
<accession>A0A7W9X464</accession>
<dbReference type="InterPro" id="IPR054327">
    <property type="entry name" value="His-kinase-like_sensor"/>
</dbReference>
<organism evidence="5 6">
    <name type="scientific">Massilia aurea</name>
    <dbReference type="NCBI Taxonomy" id="373040"/>
    <lineage>
        <taxon>Bacteria</taxon>
        <taxon>Pseudomonadati</taxon>
        <taxon>Pseudomonadota</taxon>
        <taxon>Betaproteobacteria</taxon>
        <taxon>Burkholderiales</taxon>
        <taxon>Oxalobacteraceae</taxon>
        <taxon>Telluria group</taxon>
        <taxon>Massilia</taxon>
    </lineage>
</organism>
<evidence type="ECO:0000256" key="1">
    <source>
        <dbReference type="ARBA" id="ARBA00012528"/>
    </source>
</evidence>
<keyword evidence="3" id="KW-0472">Membrane</keyword>
<dbReference type="RefSeq" id="WP_183557170.1">
    <property type="nucleotide sequence ID" value="NZ_JACHBX010000005.1"/>
</dbReference>
<keyword evidence="3" id="KW-1133">Transmembrane helix</keyword>